<feature type="domain" description="Sensor histidine kinase NatK-like C-terminal" evidence="3">
    <location>
        <begin position="229"/>
        <end position="312"/>
    </location>
</feature>
<feature type="transmembrane region" description="Helical" evidence="2">
    <location>
        <begin position="37"/>
        <end position="57"/>
    </location>
</feature>
<dbReference type="AlphaFoldDB" id="A0A3N0AXN3"/>
<keyword evidence="2" id="KW-0472">Membrane</keyword>
<keyword evidence="5" id="KW-1185">Reference proteome</keyword>
<protein>
    <recommendedName>
        <fullName evidence="3">Sensor histidine kinase NatK-like C-terminal domain-containing protein</fullName>
    </recommendedName>
</protein>
<dbReference type="Gene3D" id="3.30.565.10">
    <property type="entry name" value="Histidine kinase-like ATPase, C-terminal domain"/>
    <property type="match status" value="1"/>
</dbReference>
<dbReference type="EMBL" id="QICA01000002">
    <property type="protein sequence ID" value="RNL39613.1"/>
    <property type="molecule type" value="Genomic_DNA"/>
</dbReference>
<dbReference type="SUPFAM" id="SSF55874">
    <property type="entry name" value="ATPase domain of HSP90 chaperone/DNA topoisomerase II/histidine kinase"/>
    <property type="match status" value="1"/>
</dbReference>
<comment type="caution">
    <text evidence="4">The sequence shown here is derived from an EMBL/GenBank/DDBJ whole genome shotgun (WGS) entry which is preliminary data.</text>
</comment>
<dbReference type="InterPro" id="IPR036890">
    <property type="entry name" value="HATPase_C_sf"/>
</dbReference>
<dbReference type="InterPro" id="IPR032834">
    <property type="entry name" value="NatK-like_C"/>
</dbReference>
<proteinExistence type="predicted"/>
<evidence type="ECO:0000259" key="3">
    <source>
        <dbReference type="Pfam" id="PF14501"/>
    </source>
</evidence>
<keyword evidence="2" id="KW-1133">Transmembrane helix</keyword>
<dbReference type="Proteomes" id="UP000278327">
    <property type="component" value="Unassembled WGS sequence"/>
</dbReference>
<dbReference type="Pfam" id="PF14501">
    <property type="entry name" value="HATPase_c_5"/>
    <property type="match status" value="1"/>
</dbReference>
<evidence type="ECO:0000313" key="5">
    <source>
        <dbReference type="Proteomes" id="UP000278327"/>
    </source>
</evidence>
<evidence type="ECO:0000313" key="4">
    <source>
        <dbReference type="EMBL" id="RNL39613.1"/>
    </source>
</evidence>
<name>A0A3N0AXN3_9ACTN</name>
<feature type="transmembrane region" description="Helical" evidence="2">
    <location>
        <begin position="12"/>
        <end position="31"/>
    </location>
</feature>
<reference evidence="4 5" key="1">
    <citation type="journal article" date="2019" name="Microbiol. Resour. Announc.">
        <title>Draft Genome Sequences of Type Strains of Gordonibacter faecihominis, Paraeggerthella hongkongensis, Parvibacter caecicola,Slackia equolifaciens, Slackia faecicanis, and Slackia isoflavoniconvertens.</title>
        <authorList>
            <person name="Danylec N."/>
            <person name="Stoll D.A."/>
            <person name="Dotsch A."/>
            <person name="Huch M."/>
        </authorList>
    </citation>
    <scope>NUCLEOTIDE SEQUENCE [LARGE SCALE GENOMIC DNA]</scope>
    <source>
        <strain evidence="4 5">DSM 18785</strain>
    </source>
</reference>
<organism evidence="4 5">
    <name type="scientific">Adlercreutzia equolifaciens subsp. celatus DSM 18785</name>
    <dbReference type="NCBI Taxonomy" id="1121021"/>
    <lineage>
        <taxon>Bacteria</taxon>
        <taxon>Bacillati</taxon>
        <taxon>Actinomycetota</taxon>
        <taxon>Coriobacteriia</taxon>
        <taxon>Eggerthellales</taxon>
        <taxon>Eggerthellaceae</taxon>
        <taxon>Adlercreutzia</taxon>
    </lineage>
</organism>
<evidence type="ECO:0000256" key="2">
    <source>
        <dbReference type="SAM" id="Phobius"/>
    </source>
</evidence>
<accession>A0A3N0AXN3</accession>
<evidence type="ECO:0000256" key="1">
    <source>
        <dbReference type="SAM" id="Coils"/>
    </source>
</evidence>
<keyword evidence="1" id="KW-0175">Coiled coil</keyword>
<sequence>MNHSILHRISFLLYPASQLVMVAVSAIWIVRLQLPEVYLWIVGLLALACIPVDFQLFREMRKTQEADILRERVRMLEEQERVQVAYRERIAADMEDIMKLRREVAEEMDEAVRRLREQEEGDAQERLSRAVNIMGSTAFRLCEHRSADAVATMKVKACEEAGVRPRFSLEIPYDVAVPAVELCAVIANLADNGLAAALRAREAVALSVEGKKVGESASAGDGARRTLADEAEPFLSLRSSVRQGHLVIEAKNSISEADRAAWEESAKLSRKRQRTWDEVHGWGLSIISGIAQRHGGSLECAIEDGVFRATVVMRLDGAFDAAASGEAERTLADRKACADDLELAGGVL</sequence>
<keyword evidence="2" id="KW-0812">Transmembrane</keyword>
<feature type="coiled-coil region" evidence="1">
    <location>
        <begin position="59"/>
        <end position="121"/>
    </location>
</feature>
<dbReference type="RefSeq" id="WP_117284906.1">
    <property type="nucleotide sequence ID" value="NZ_JAMTCE010000009.1"/>
</dbReference>
<gene>
    <name evidence="4" type="ORF">DMP10_01380</name>
</gene>